<dbReference type="EMBL" id="KQ991552">
    <property type="protein sequence ID" value="KZV51964.1"/>
    <property type="molecule type" value="Genomic_DNA"/>
</dbReference>
<dbReference type="OrthoDB" id="354304at2759"/>
<feature type="active site" description="Proton donor/acceptor" evidence="2">
    <location>
        <position position="166"/>
    </location>
</feature>
<dbReference type="SMART" id="SM00855">
    <property type="entry name" value="PGAM"/>
    <property type="match status" value="1"/>
</dbReference>
<dbReference type="InterPro" id="IPR013078">
    <property type="entry name" value="His_Pase_superF_clade-1"/>
</dbReference>
<feature type="binding site" evidence="3">
    <location>
        <position position="142"/>
    </location>
    <ligand>
        <name>substrate</name>
    </ligand>
</feature>
<dbReference type="AlphaFoldDB" id="A0A2Z7D4M7"/>
<feature type="binding site" evidence="3">
    <location>
        <begin position="91"/>
        <end position="98"/>
    </location>
    <ligand>
        <name>substrate</name>
    </ligand>
</feature>
<evidence type="ECO:0000256" key="1">
    <source>
        <dbReference type="ARBA" id="ARBA00038362"/>
    </source>
</evidence>
<evidence type="ECO:0000313" key="5">
    <source>
        <dbReference type="Proteomes" id="UP000250235"/>
    </source>
</evidence>
<protein>
    <submittedName>
        <fullName evidence="4">Phosphoglycerate mutase 2-like</fullName>
    </submittedName>
</protein>
<reference evidence="4 5" key="1">
    <citation type="journal article" date="2015" name="Proc. Natl. Acad. Sci. U.S.A.">
        <title>The resurrection genome of Boea hygrometrica: A blueprint for survival of dehydration.</title>
        <authorList>
            <person name="Xiao L."/>
            <person name="Yang G."/>
            <person name="Zhang L."/>
            <person name="Yang X."/>
            <person name="Zhao S."/>
            <person name="Ji Z."/>
            <person name="Zhou Q."/>
            <person name="Hu M."/>
            <person name="Wang Y."/>
            <person name="Chen M."/>
            <person name="Xu Y."/>
            <person name="Jin H."/>
            <person name="Xiao X."/>
            <person name="Hu G."/>
            <person name="Bao F."/>
            <person name="Hu Y."/>
            <person name="Wan P."/>
            <person name="Li L."/>
            <person name="Deng X."/>
            <person name="Kuang T."/>
            <person name="Xiang C."/>
            <person name="Zhu J.K."/>
            <person name="Oliver M.J."/>
            <person name="He Y."/>
        </authorList>
    </citation>
    <scope>NUCLEOTIDE SEQUENCE [LARGE SCALE GENOMIC DNA]</scope>
    <source>
        <strain evidence="5">cv. XS01</strain>
    </source>
</reference>
<dbReference type="Proteomes" id="UP000250235">
    <property type="component" value="Unassembled WGS sequence"/>
</dbReference>
<dbReference type="InterPro" id="IPR050275">
    <property type="entry name" value="PGM_Phosphatase"/>
</dbReference>
<feature type="active site" description="Tele-phosphohistidine intermediate" evidence="2">
    <location>
        <position position="92"/>
    </location>
</feature>
<evidence type="ECO:0000256" key="2">
    <source>
        <dbReference type="PIRSR" id="PIRSR613078-1"/>
    </source>
</evidence>
<sequence>MVGSAGEIAVLFSPLFPTAAVYGSRKPPKLLANPGKHDRFMCSSSSPERSIATEVSGRNSSLTGGSYDFQKATTSLSEILLSSPKKVTLVRHGLSSWNKESRVQGSSDLSVLTEAGAAQAERCRNALAEMHFDECFSSPISRAKSTAEILWHGRDQPVVYLDSLKEVHLYFLEGMKNVDARKQYPEEYRTWREDPSNFCVNGTYPIRQLWQKAQEAWLEILLTPGESFLVVTHKSILRALICTALGLGPERFRAIDVNNGGLCVFSFNIYGEANTCHATTQEQGNLSPT</sequence>
<organism evidence="4 5">
    <name type="scientific">Dorcoceras hygrometricum</name>
    <dbReference type="NCBI Taxonomy" id="472368"/>
    <lineage>
        <taxon>Eukaryota</taxon>
        <taxon>Viridiplantae</taxon>
        <taxon>Streptophyta</taxon>
        <taxon>Embryophyta</taxon>
        <taxon>Tracheophyta</taxon>
        <taxon>Spermatophyta</taxon>
        <taxon>Magnoliopsida</taxon>
        <taxon>eudicotyledons</taxon>
        <taxon>Gunneridae</taxon>
        <taxon>Pentapetalae</taxon>
        <taxon>asterids</taxon>
        <taxon>lamiids</taxon>
        <taxon>Lamiales</taxon>
        <taxon>Gesneriaceae</taxon>
        <taxon>Didymocarpoideae</taxon>
        <taxon>Trichosporeae</taxon>
        <taxon>Loxocarpinae</taxon>
        <taxon>Dorcoceras</taxon>
    </lineage>
</organism>
<accession>A0A2Z7D4M7</accession>
<dbReference type="Gene3D" id="3.40.50.1240">
    <property type="entry name" value="Phosphoglycerate mutase-like"/>
    <property type="match status" value="1"/>
</dbReference>
<dbReference type="InterPro" id="IPR029033">
    <property type="entry name" value="His_PPase_superfam"/>
</dbReference>
<proteinExistence type="inferred from homology"/>
<gene>
    <name evidence="4" type="ORF">F511_08574</name>
</gene>
<comment type="similarity">
    <text evidence="1">Belongs to the phosphoglycerate mutase family.</text>
</comment>
<dbReference type="PANTHER" id="PTHR48100">
    <property type="entry name" value="BROAD-SPECIFICITY PHOSPHATASE YOR283W-RELATED"/>
    <property type="match status" value="1"/>
</dbReference>
<dbReference type="CDD" id="cd07067">
    <property type="entry name" value="HP_PGM_like"/>
    <property type="match status" value="1"/>
</dbReference>
<keyword evidence="5" id="KW-1185">Reference proteome</keyword>
<dbReference type="SUPFAM" id="SSF53254">
    <property type="entry name" value="Phosphoglycerate mutase-like"/>
    <property type="match status" value="1"/>
</dbReference>
<dbReference type="PANTHER" id="PTHR48100:SF27">
    <property type="entry name" value="OS01G0237100 PROTEIN"/>
    <property type="match status" value="1"/>
</dbReference>
<name>A0A2Z7D4M7_9LAMI</name>
<dbReference type="Pfam" id="PF00300">
    <property type="entry name" value="His_Phos_1"/>
    <property type="match status" value="1"/>
</dbReference>
<dbReference type="GO" id="GO:0016791">
    <property type="term" value="F:phosphatase activity"/>
    <property type="evidence" value="ECO:0007669"/>
    <property type="project" value="TreeGrafter"/>
</dbReference>
<evidence type="ECO:0000256" key="3">
    <source>
        <dbReference type="PIRSR" id="PIRSR613078-2"/>
    </source>
</evidence>
<evidence type="ECO:0000313" key="4">
    <source>
        <dbReference type="EMBL" id="KZV51964.1"/>
    </source>
</evidence>